<organism evidence="2 3">
    <name type="scientific">Mediterraneibacter gnavus</name>
    <name type="common">Ruminococcus gnavus</name>
    <dbReference type="NCBI Taxonomy" id="33038"/>
    <lineage>
        <taxon>Bacteria</taxon>
        <taxon>Bacillati</taxon>
        <taxon>Bacillota</taxon>
        <taxon>Clostridia</taxon>
        <taxon>Lachnospirales</taxon>
        <taxon>Lachnospiraceae</taxon>
        <taxon>Mediterraneibacter</taxon>
    </lineage>
</organism>
<gene>
    <name evidence="2" type="ORF">DWX36_07770</name>
</gene>
<protein>
    <recommendedName>
        <fullName evidence="1">BppU N-terminal domain-containing protein</fullName>
    </recommendedName>
</protein>
<dbReference type="Pfam" id="PF10651">
    <property type="entry name" value="BppU_N"/>
    <property type="match status" value="1"/>
</dbReference>
<evidence type="ECO:0000259" key="1">
    <source>
        <dbReference type="Pfam" id="PF10651"/>
    </source>
</evidence>
<dbReference type="EMBL" id="QRWQ01000006">
    <property type="protein sequence ID" value="RGT39135.1"/>
    <property type="molecule type" value="Genomic_DNA"/>
</dbReference>
<feature type="domain" description="BppU N-terminal" evidence="1">
    <location>
        <begin position="23"/>
        <end position="138"/>
    </location>
</feature>
<dbReference type="RefSeq" id="WP_118046757.1">
    <property type="nucleotide sequence ID" value="NZ_QRWQ01000006.1"/>
</dbReference>
<evidence type="ECO:0000313" key="2">
    <source>
        <dbReference type="EMBL" id="RGT39135.1"/>
    </source>
</evidence>
<dbReference type="Proteomes" id="UP000283834">
    <property type="component" value="Unassembled WGS sequence"/>
</dbReference>
<name>A0A412NHN1_MEDGN</name>
<dbReference type="InterPro" id="IPR018913">
    <property type="entry name" value="BppU_N"/>
</dbReference>
<comment type="caution">
    <text evidence="2">The sequence shown here is derived from an EMBL/GenBank/DDBJ whole genome shotgun (WGS) entry which is preliminary data.</text>
</comment>
<sequence length="779" mass="82492">MNKQITRLTLDVGLRDSYKVVFAKMGDTERRVIAEIKDNGEDYSLAGVNTVEVRCRKADGKQVTKNATKDNNTIVIDISGQMTTCKGTAIVDVVLYGTDGGVLSTAKFYLNVDDGAVNEDDIKSSNEYESLTDALRTVGLAKEVANTALNTANEAVKTAESAMKQIPGYTSRAETAASKAEESKTAAANSASAAADSKAATGKSATAAANSASAASESKTAAANSASAASESKTAAANSASAAADSKAAAGKSATAAANSASAAAESKTAAANSVKAAEAAKAKAEDVVKGIADTKAEAIAQIEAAGVEATQNIKGYTKEETNALLRAAGIHTQVGAPIYGVKRVWNTESVSDTWERTDASVGMEANPTIGTKVGKDDFSYVMPWAGIVSKCCDLDTGETIAYIGEPGYDPTKYMVLTEYPGYYLKRWRDDTYEYVQISAGAFDGAVYIEPWEWGRYPSSLMGSKHVSMSGKHPDCRINRATVRARSKAAGEGYYSMDSTSYWAYSMLVLVKYASLNTQEKVCKGYYYLRYTDQDKALVAEQSTNRIVIALATAANEYLVGNAVEIGTSLGGAQVAKQRLITRVEDYSNGSVTGKAIYFDGDPVNIAVGNIISHCANISGTTDGLGMRDGCLVNDGKHAMLLLGHEHNGQYAFVDNVNRYQGTLYVCYDNTATKDNVGDTDPNYKALSFAFPTTSGWQLLEGFDPEHPLEMWCEKLGGSSIGKGNGAYLWSNNNAAWYVLCVFGIAYNGANAGLPCVYANSGSGGAYWSIGGVLLKKRQ</sequence>
<evidence type="ECO:0000313" key="3">
    <source>
        <dbReference type="Proteomes" id="UP000283834"/>
    </source>
</evidence>
<dbReference type="AlphaFoldDB" id="A0A412NHN1"/>
<accession>A0A412NHN1</accession>
<proteinExistence type="predicted"/>
<reference evidence="2 3" key="1">
    <citation type="submission" date="2018-08" db="EMBL/GenBank/DDBJ databases">
        <title>A genome reference for cultivated species of the human gut microbiota.</title>
        <authorList>
            <person name="Zou Y."/>
            <person name="Xue W."/>
            <person name="Luo G."/>
        </authorList>
    </citation>
    <scope>NUCLEOTIDE SEQUENCE [LARGE SCALE GENOMIC DNA]</scope>
    <source>
        <strain evidence="2 3">AF19-16AC</strain>
    </source>
</reference>